<gene>
    <name evidence="10" type="ORF">SAMN02745111_01399</name>
</gene>
<dbReference type="CDD" id="cd01335">
    <property type="entry name" value="Radical_SAM"/>
    <property type="match status" value="1"/>
</dbReference>
<keyword evidence="6" id="KW-0560">Oxidoreductase</keyword>
<dbReference type="InterPro" id="IPR013785">
    <property type="entry name" value="Aldolase_TIM"/>
</dbReference>
<dbReference type="GO" id="GO:0016829">
    <property type="term" value="F:lyase activity"/>
    <property type="evidence" value="ECO:0007669"/>
    <property type="project" value="UniProtKB-KW"/>
</dbReference>
<sequence>MIKGYVHSIESFGAVDGPGVRFVVFMQGCKMRCKYCHNPETWKIPSELNGDSSEESIEAEKEDTNSNDSLCSYKVVTPEEIFKQALRYKPYWKNGGGITVSGGEALLQIDFIIELFTLAKKEGVHTTLDTSGNPYMNDGEWFEKFKKLCEVTDLFMLDIKQIDDEKHKDLTGFSNKNILDMATYLSDNDKAMWIRYVLVPGLTDDEGDVKKLAEFIDTLKTVERVEVLPYHRMGVPTYEKLGIKYRLEGVTAPDADTIKKTKEILNIE</sequence>
<feature type="domain" description="Radical SAM core" evidence="9">
    <location>
        <begin position="15"/>
        <end position="268"/>
    </location>
</feature>
<protein>
    <submittedName>
        <fullName evidence="10">Pyruvate formate lyase activating enzyme</fullName>
    </submittedName>
</protein>
<dbReference type="InterPro" id="IPR040074">
    <property type="entry name" value="BssD/PflA/YjjW"/>
</dbReference>
<evidence type="ECO:0000256" key="1">
    <source>
        <dbReference type="ARBA" id="ARBA00001966"/>
    </source>
</evidence>
<dbReference type="PIRSF" id="PIRSF000371">
    <property type="entry name" value="PFL_act_enz"/>
    <property type="match status" value="1"/>
</dbReference>
<dbReference type="GO" id="GO:0016491">
    <property type="term" value="F:oxidoreductase activity"/>
    <property type="evidence" value="ECO:0007669"/>
    <property type="project" value="UniProtKB-KW"/>
</dbReference>
<keyword evidence="8" id="KW-0411">Iron-sulfur</keyword>
<evidence type="ECO:0000259" key="9">
    <source>
        <dbReference type="PROSITE" id="PS51918"/>
    </source>
</evidence>
<dbReference type="Gene3D" id="3.20.20.70">
    <property type="entry name" value="Aldolase class I"/>
    <property type="match status" value="1"/>
</dbReference>
<comment type="similarity">
    <text evidence="2">Belongs to the organic radical-activating enzymes family.</text>
</comment>
<dbReference type="InterPro" id="IPR001989">
    <property type="entry name" value="Radical_activat_CS"/>
</dbReference>
<dbReference type="Pfam" id="PF04055">
    <property type="entry name" value="Radical_SAM"/>
    <property type="match status" value="1"/>
</dbReference>
<evidence type="ECO:0000313" key="11">
    <source>
        <dbReference type="Proteomes" id="UP000190814"/>
    </source>
</evidence>
<evidence type="ECO:0000256" key="7">
    <source>
        <dbReference type="ARBA" id="ARBA00023004"/>
    </source>
</evidence>
<keyword evidence="3" id="KW-0004">4Fe-4S</keyword>
<evidence type="ECO:0000256" key="6">
    <source>
        <dbReference type="ARBA" id="ARBA00023002"/>
    </source>
</evidence>
<evidence type="ECO:0000256" key="8">
    <source>
        <dbReference type="ARBA" id="ARBA00023014"/>
    </source>
</evidence>
<keyword evidence="5" id="KW-0479">Metal-binding</keyword>
<dbReference type="PROSITE" id="PS01087">
    <property type="entry name" value="RADICAL_ACTIVATING"/>
    <property type="match status" value="1"/>
</dbReference>
<keyword evidence="4" id="KW-0949">S-adenosyl-L-methionine</keyword>
<keyword evidence="10" id="KW-0456">Lyase</keyword>
<evidence type="ECO:0000313" key="10">
    <source>
        <dbReference type="EMBL" id="SKA67134.1"/>
    </source>
</evidence>
<dbReference type="InterPro" id="IPR058240">
    <property type="entry name" value="rSAM_sf"/>
</dbReference>
<dbReference type="GO" id="GO:0046872">
    <property type="term" value="F:metal ion binding"/>
    <property type="evidence" value="ECO:0007669"/>
    <property type="project" value="UniProtKB-KW"/>
</dbReference>
<dbReference type="EMBL" id="FUXZ01000008">
    <property type="protein sequence ID" value="SKA67134.1"/>
    <property type="molecule type" value="Genomic_DNA"/>
</dbReference>
<dbReference type="SFLD" id="SFLDS00029">
    <property type="entry name" value="Radical_SAM"/>
    <property type="match status" value="1"/>
</dbReference>
<accession>A0A1T4VQ67</accession>
<dbReference type="AlphaFoldDB" id="A0A1T4VQ67"/>
<dbReference type="InterPro" id="IPR007197">
    <property type="entry name" value="rSAM"/>
</dbReference>
<keyword evidence="10" id="KW-0670">Pyruvate</keyword>
<dbReference type="PROSITE" id="PS51918">
    <property type="entry name" value="RADICAL_SAM"/>
    <property type="match status" value="1"/>
</dbReference>
<dbReference type="PANTHER" id="PTHR30352">
    <property type="entry name" value="PYRUVATE FORMATE-LYASE-ACTIVATING ENZYME"/>
    <property type="match status" value="1"/>
</dbReference>
<dbReference type="SFLD" id="SFLDG01118">
    <property type="entry name" value="activating_enzymes__group_2"/>
    <property type="match status" value="1"/>
</dbReference>
<dbReference type="InterPro" id="IPR012839">
    <property type="entry name" value="Organic_radical_activase"/>
</dbReference>
<comment type="cofactor">
    <cofactor evidence="1">
        <name>[4Fe-4S] cluster</name>
        <dbReference type="ChEBI" id="CHEBI:49883"/>
    </cofactor>
</comment>
<evidence type="ECO:0000256" key="2">
    <source>
        <dbReference type="ARBA" id="ARBA00009777"/>
    </source>
</evidence>
<evidence type="ECO:0000256" key="4">
    <source>
        <dbReference type="ARBA" id="ARBA00022691"/>
    </source>
</evidence>
<name>A0A1T4VQ67_9FIRM</name>
<evidence type="ECO:0000256" key="3">
    <source>
        <dbReference type="ARBA" id="ARBA00022485"/>
    </source>
</evidence>
<keyword evidence="7" id="KW-0408">Iron</keyword>
<dbReference type="STRING" id="39495.SAMN02745111_01399"/>
<reference evidence="10 11" key="1">
    <citation type="submission" date="2017-02" db="EMBL/GenBank/DDBJ databases">
        <authorList>
            <person name="Peterson S.W."/>
        </authorList>
    </citation>
    <scope>NUCLEOTIDE SEQUENCE [LARGE SCALE GENOMIC DNA]</scope>
    <source>
        <strain evidence="10 11">ATCC 35992</strain>
    </source>
</reference>
<dbReference type="RefSeq" id="WP_242943008.1">
    <property type="nucleotide sequence ID" value="NZ_FUXZ01000008.1"/>
</dbReference>
<dbReference type="SFLD" id="SFLDG01066">
    <property type="entry name" value="organic_radical-activating_enz"/>
    <property type="match status" value="1"/>
</dbReference>
<evidence type="ECO:0000256" key="5">
    <source>
        <dbReference type="ARBA" id="ARBA00022723"/>
    </source>
</evidence>
<organism evidence="10 11">
    <name type="scientific">Eubacterium uniforme</name>
    <dbReference type="NCBI Taxonomy" id="39495"/>
    <lineage>
        <taxon>Bacteria</taxon>
        <taxon>Bacillati</taxon>
        <taxon>Bacillota</taxon>
        <taxon>Clostridia</taxon>
        <taxon>Eubacteriales</taxon>
        <taxon>Eubacteriaceae</taxon>
        <taxon>Eubacterium</taxon>
    </lineage>
</organism>
<keyword evidence="11" id="KW-1185">Reference proteome</keyword>
<dbReference type="GO" id="GO:0051539">
    <property type="term" value="F:4 iron, 4 sulfur cluster binding"/>
    <property type="evidence" value="ECO:0007669"/>
    <property type="project" value="UniProtKB-KW"/>
</dbReference>
<dbReference type="PANTHER" id="PTHR30352:SF5">
    <property type="entry name" value="PYRUVATE FORMATE-LYASE 1-ACTIVATING ENZYME"/>
    <property type="match status" value="1"/>
</dbReference>
<proteinExistence type="inferred from homology"/>
<dbReference type="InterPro" id="IPR034457">
    <property type="entry name" value="Organic_radical-activating"/>
</dbReference>
<dbReference type="Proteomes" id="UP000190814">
    <property type="component" value="Unassembled WGS sequence"/>
</dbReference>
<dbReference type="SUPFAM" id="SSF102114">
    <property type="entry name" value="Radical SAM enzymes"/>
    <property type="match status" value="1"/>
</dbReference>